<sequence>MNDYLSIKLQMDAKLHTILEKSLSS</sequence>
<protein>
    <submittedName>
        <fullName evidence="1">Uncharacterized protein</fullName>
    </submittedName>
</protein>
<reference evidence="1" key="2">
    <citation type="journal article" date="2015" name="Data Brief">
        <title>Shoot transcriptome of the giant reed, Arundo donax.</title>
        <authorList>
            <person name="Barrero R.A."/>
            <person name="Guerrero F.D."/>
            <person name="Moolhuijzen P."/>
            <person name="Goolsby J.A."/>
            <person name="Tidwell J."/>
            <person name="Bellgard S.E."/>
            <person name="Bellgard M.I."/>
        </authorList>
    </citation>
    <scope>NUCLEOTIDE SEQUENCE</scope>
    <source>
        <tissue evidence="1">Shoot tissue taken approximately 20 cm above the soil surface</tissue>
    </source>
</reference>
<proteinExistence type="predicted"/>
<accession>A0A0A9BKM3</accession>
<organism evidence="1">
    <name type="scientific">Arundo donax</name>
    <name type="common">Giant reed</name>
    <name type="synonym">Donax arundinaceus</name>
    <dbReference type="NCBI Taxonomy" id="35708"/>
    <lineage>
        <taxon>Eukaryota</taxon>
        <taxon>Viridiplantae</taxon>
        <taxon>Streptophyta</taxon>
        <taxon>Embryophyta</taxon>
        <taxon>Tracheophyta</taxon>
        <taxon>Spermatophyta</taxon>
        <taxon>Magnoliopsida</taxon>
        <taxon>Liliopsida</taxon>
        <taxon>Poales</taxon>
        <taxon>Poaceae</taxon>
        <taxon>PACMAD clade</taxon>
        <taxon>Arundinoideae</taxon>
        <taxon>Arundineae</taxon>
        <taxon>Arundo</taxon>
    </lineage>
</organism>
<reference evidence="1" key="1">
    <citation type="submission" date="2014-09" db="EMBL/GenBank/DDBJ databases">
        <authorList>
            <person name="Magalhaes I.L.F."/>
            <person name="Oliveira U."/>
            <person name="Santos F.R."/>
            <person name="Vidigal T.H.D.A."/>
            <person name="Brescovit A.D."/>
            <person name="Santos A.J."/>
        </authorList>
    </citation>
    <scope>NUCLEOTIDE SEQUENCE</scope>
    <source>
        <tissue evidence="1">Shoot tissue taken approximately 20 cm above the soil surface</tissue>
    </source>
</reference>
<evidence type="ECO:0000313" key="1">
    <source>
        <dbReference type="EMBL" id="JAD59832.1"/>
    </source>
</evidence>
<dbReference type="EMBL" id="GBRH01238063">
    <property type="protein sequence ID" value="JAD59832.1"/>
    <property type="molecule type" value="Transcribed_RNA"/>
</dbReference>
<dbReference type="AlphaFoldDB" id="A0A0A9BKM3"/>
<name>A0A0A9BKM3_ARUDO</name>